<dbReference type="SUPFAM" id="SSF57667">
    <property type="entry name" value="beta-beta-alpha zinc fingers"/>
    <property type="match status" value="1"/>
</dbReference>
<evidence type="ECO:0000313" key="14">
    <source>
        <dbReference type="EMBL" id="KAK9997346.1"/>
    </source>
</evidence>
<feature type="compositionally biased region" description="Pro residues" evidence="12">
    <location>
        <begin position="810"/>
        <end position="822"/>
    </location>
</feature>
<dbReference type="InterPro" id="IPR052035">
    <property type="entry name" value="ZnF_BED_domain_contain"/>
</dbReference>
<evidence type="ECO:0000256" key="3">
    <source>
        <dbReference type="ARBA" id="ARBA00022723"/>
    </source>
</evidence>
<dbReference type="InterPro" id="IPR036236">
    <property type="entry name" value="Znf_C2H2_sf"/>
</dbReference>
<evidence type="ECO:0000256" key="12">
    <source>
        <dbReference type="SAM" id="MobiDB-lite"/>
    </source>
</evidence>
<dbReference type="GO" id="GO:0009791">
    <property type="term" value="P:post-embryonic development"/>
    <property type="evidence" value="ECO:0007669"/>
    <property type="project" value="UniProtKB-ARBA"/>
</dbReference>
<dbReference type="GO" id="GO:0003677">
    <property type="term" value="F:DNA binding"/>
    <property type="evidence" value="ECO:0007669"/>
    <property type="project" value="UniProtKB-KW"/>
</dbReference>
<comment type="subcellular location">
    <subcellularLocation>
        <location evidence="1">Nucleus</location>
    </subcellularLocation>
</comment>
<keyword evidence="7" id="KW-0238">DNA-binding</keyword>
<dbReference type="InterPro" id="IPR003656">
    <property type="entry name" value="Znf_BED"/>
</dbReference>
<dbReference type="Pfam" id="PF14372">
    <property type="entry name" value="hAT-like_RNase-H"/>
    <property type="match status" value="1"/>
</dbReference>
<keyword evidence="5" id="KW-0862">Zinc</keyword>
<keyword evidence="15" id="KW-1185">Reference proteome</keyword>
<evidence type="ECO:0000256" key="10">
    <source>
        <dbReference type="PROSITE-ProRule" id="PRU00027"/>
    </source>
</evidence>
<dbReference type="InterPro" id="IPR008906">
    <property type="entry name" value="HATC_C_dom"/>
</dbReference>
<evidence type="ECO:0000259" key="13">
    <source>
        <dbReference type="PROSITE" id="PS50808"/>
    </source>
</evidence>
<sequence>MQRSEISAPSPSKIQYEVTSALPTSSKRRRLVSEVWNDFNKVEVGGKVRAICKHCCKDFSGSSKSGTTHLKNHLLRCSAIKSGESCKEMISPSKTGDFKNPTVIDGNSEFDEERSGLDVVRMIIKHGYPLNMVEHEYFKVFVKNLQPMYKLHSQDTLKVGILHVYREEKDKLCKHLGMLSCCFSLILNFWTCDGKKNKYCCFTLQFIEDGLKLKKKILAVKNVGYNYTGETLFGMVKSLLLEWNIDKKLCSITVESSSSNDQMVKNLESWLGNQGYHPFRGKLFHIRCITHIINLLVQDGLDEIDDIFHKIRKAIKYISETTIGEEKFQEVVKKLNLQSKDITTQGVPIRWDSILFMLESALEFREAFSYLQSSDFDFPVNLSMEEWDKAEVMHKCLIVFYDGICSFLGSKCLTTNVYFRKIFDIHHNLVQWQKSKHTFICSVAKKMSETFDKYFDYCTSVSAIAAVFDPRTKLDFVHYSFTELYGGHTKKYLLIDDALGHIFDEYAKGRSSQASTSYDDNYSDILDRWYKSKRAELHRYLEEPIPDFEGEFDILGWWHTNSTKFPTLWRIARDILAIPMSTSISNSAFSIETMTINPTFNGLDPDIIEALRDAPSTTKKLMLANLSSTWSPQPFPTGVIIKSSDHGSSGNDAEGVKSCSRTMEFQYHDKVAKEMERAEYEAQLAAKEAQNRQDREQYAQEKFELEQRIKHLEVEWQKLLFEANGDEHRNVLLPPNYGYPAPSSALSSSSQLGVSNPRGSWHKGEGSYHHLDTTSDISHGPGLLYNSQNQGTSSLVTMDLDRANEFPKSPITPPPTTPPEPPQMDQDFYQHCLAAYDARPSMF</sequence>
<dbReference type="PANTHER" id="PTHR46481">
    <property type="entry name" value="ZINC FINGER BED DOMAIN-CONTAINING PROTEIN 4"/>
    <property type="match status" value="1"/>
</dbReference>
<evidence type="ECO:0000256" key="2">
    <source>
        <dbReference type="ARBA" id="ARBA00011738"/>
    </source>
</evidence>
<keyword evidence="9" id="KW-0539">Nucleus</keyword>
<reference evidence="14 15" key="1">
    <citation type="submission" date="2024-01" db="EMBL/GenBank/DDBJ databases">
        <title>A telomere-to-telomere, gap-free genome of sweet tea (Lithocarpus litseifolius).</title>
        <authorList>
            <person name="Zhou J."/>
        </authorList>
    </citation>
    <scope>NUCLEOTIDE SEQUENCE [LARGE SCALE GENOMIC DNA]</scope>
    <source>
        <strain evidence="14">Zhou-2022a</strain>
        <tissue evidence="14">Leaf</tissue>
    </source>
</reference>
<comment type="subunit">
    <text evidence="2">Homodimer.</text>
</comment>
<comment type="caution">
    <text evidence="14">The sequence shown here is derived from an EMBL/GenBank/DDBJ whole genome shotgun (WGS) entry which is preliminary data.</text>
</comment>
<dbReference type="InterPro" id="IPR012337">
    <property type="entry name" value="RNaseH-like_sf"/>
</dbReference>
<evidence type="ECO:0000256" key="5">
    <source>
        <dbReference type="ARBA" id="ARBA00022833"/>
    </source>
</evidence>
<evidence type="ECO:0000256" key="11">
    <source>
        <dbReference type="SAM" id="Coils"/>
    </source>
</evidence>
<keyword evidence="6" id="KW-0805">Transcription regulation</keyword>
<dbReference type="Proteomes" id="UP001459277">
    <property type="component" value="Unassembled WGS sequence"/>
</dbReference>
<dbReference type="SUPFAM" id="SSF53098">
    <property type="entry name" value="Ribonuclease H-like"/>
    <property type="match status" value="1"/>
</dbReference>
<evidence type="ECO:0000256" key="8">
    <source>
        <dbReference type="ARBA" id="ARBA00023163"/>
    </source>
</evidence>
<evidence type="ECO:0000256" key="9">
    <source>
        <dbReference type="ARBA" id="ARBA00023242"/>
    </source>
</evidence>
<feature type="coiled-coil region" evidence="11">
    <location>
        <begin position="668"/>
        <end position="715"/>
    </location>
</feature>
<dbReference type="SMART" id="SM00614">
    <property type="entry name" value="ZnF_BED"/>
    <property type="match status" value="1"/>
</dbReference>
<dbReference type="AlphaFoldDB" id="A0AAW2CHT5"/>
<name>A0AAW2CHT5_9ROSI</name>
<dbReference type="InterPro" id="IPR025525">
    <property type="entry name" value="hAT-like_transposase_RNase-H"/>
</dbReference>
<dbReference type="GO" id="GO:0005634">
    <property type="term" value="C:nucleus"/>
    <property type="evidence" value="ECO:0007669"/>
    <property type="project" value="UniProtKB-SubCell"/>
</dbReference>
<keyword evidence="8" id="KW-0804">Transcription</keyword>
<dbReference type="Pfam" id="PF02892">
    <property type="entry name" value="zf-BED"/>
    <property type="match status" value="1"/>
</dbReference>
<evidence type="ECO:0000256" key="1">
    <source>
        <dbReference type="ARBA" id="ARBA00004123"/>
    </source>
</evidence>
<evidence type="ECO:0000256" key="6">
    <source>
        <dbReference type="ARBA" id="ARBA00023015"/>
    </source>
</evidence>
<dbReference type="GO" id="GO:0008270">
    <property type="term" value="F:zinc ion binding"/>
    <property type="evidence" value="ECO:0007669"/>
    <property type="project" value="UniProtKB-KW"/>
</dbReference>
<dbReference type="GO" id="GO:0046983">
    <property type="term" value="F:protein dimerization activity"/>
    <property type="evidence" value="ECO:0007669"/>
    <property type="project" value="InterPro"/>
</dbReference>
<keyword evidence="4 10" id="KW-0863">Zinc-finger</keyword>
<accession>A0AAW2CHT5</accession>
<dbReference type="PANTHER" id="PTHR46481:SF10">
    <property type="entry name" value="ZINC FINGER BED DOMAIN-CONTAINING PROTEIN 39"/>
    <property type="match status" value="1"/>
</dbReference>
<proteinExistence type="predicted"/>
<evidence type="ECO:0000256" key="4">
    <source>
        <dbReference type="ARBA" id="ARBA00022771"/>
    </source>
</evidence>
<dbReference type="PROSITE" id="PS50808">
    <property type="entry name" value="ZF_BED"/>
    <property type="match status" value="1"/>
</dbReference>
<keyword evidence="11" id="KW-0175">Coiled coil</keyword>
<evidence type="ECO:0000313" key="15">
    <source>
        <dbReference type="Proteomes" id="UP001459277"/>
    </source>
</evidence>
<feature type="region of interest" description="Disordered" evidence="12">
    <location>
        <begin position="804"/>
        <end position="826"/>
    </location>
</feature>
<gene>
    <name evidence="14" type="ORF">SO802_022032</name>
</gene>
<dbReference type="Pfam" id="PF05699">
    <property type="entry name" value="Dimer_Tnp_hAT"/>
    <property type="match status" value="1"/>
</dbReference>
<organism evidence="14 15">
    <name type="scientific">Lithocarpus litseifolius</name>
    <dbReference type="NCBI Taxonomy" id="425828"/>
    <lineage>
        <taxon>Eukaryota</taxon>
        <taxon>Viridiplantae</taxon>
        <taxon>Streptophyta</taxon>
        <taxon>Embryophyta</taxon>
        <taxon>Tracheophyta</taxon>
        <taxon>Spermatophyta</taxon>
        <taxon>Magnoliopsida</taxon>
        <taxon>eudicotyledons</taxon>
        <taxon>Gunneridae</taxon>
        <taxon>Pentapetalae</taxon>
        <taxon>rosids</taxon>
        <taxon>fabids</taxon>
        <taxon>Fagales</taxon>
        <taxon>Fagaceae</taxon>
        <taxon>Lithocarpus</taxon>
    </lineage>
</organism>
<keyword evidence="3" id="KW-0479">Metal-binding</keyword>
<evidence type="ECO:0000256" key="7">
    <source>
        <dbReference type="ARBA" id="ARBA00023125"/>
    </source>
</evidence>
<dbReference type="EMBL" id="JAZDWU010000007">
    <property type="protein sequence ID" value="KAK9997346.1"/>
    <property type="molecule type" value="Genomic_DNA"/>
</dbReference>
<feature type="domain" description="BED-type" evidence="13">
    <location>
        <begin position="30"/>
        <end position="93"/>
    </location>
</feature>
<protein>
    <recommendedName>
        <fullName evidence="13">BED-type domain-containing protein</fullName>
    </recommendedName>
</protein>